<dbReference type="GO" id="GO:0006508">
    <property type="term" value="P:proteolysis"/>
    <property type="evidence" value="ECO:0007669"/>
    <property type="project" value="UniProtKB-KW"/>
</dbReference>
<dbReference type="SUPFAM" id="SSF53474">
    <property type="entry name" value="alpha/beta-Hydrolases"/>
    <property type="match status" value="1"/>
</dbReference>
<name>W7TU41_9STRA</name>
<feature type="signal peptide" evidence="6">
    <location>
        <begin position="1"/>
        <end position="23"/>
    </location>
</feature>
<dbReference type="Gene3D" id="1.20.120.980">
    <property type="entry name" value="Serine carboxypeptidase S28, SKS domain"/>
    <property type="match status" value="1"/>
</dbReference>
<keyword evidence="2" id="KW-0645">Protease</keyword>
<evidence type="ECO:0000256" key="2">
    <source>
        <dbReference type="ARBA" id="ARBA00022670"/>
    </source>
</evidence>
<dbReference type="GO" id="GO:0070008">
    <property type="term" value="F:serine-type exopeptidase activity"/>
    <property type="evidence" value="ECO:0007669"/>
    <property type="project" value="InterPro"/>
</dbReference>
<keyword evidence="5" id="KW-0325">Glycoprotein</keyword>
<keyword evidence="8" id="KW-1185">Reference proteome</keyword>
<dbReference type="OrthoDB" id="1735038at2759"/>
<evidence type="ECO:0000256" key="6">
    <source>
        <dbReference type="SAM" id="SignalP"/>
    </source>
</evidence>
<proteinExistence type="inferred from homology"/>
<comment type="similarity">
    <text evidence="1">Belongs to the peptidase S28 family.</text>
</comment>
<dbReference type="Pfam" id="PF05577">
    <property type="entry name" value="Peptidase_S28"/>
    <property type="match status" value="1"/>
</dbReference>
<protein>
    <submittedName>
        <fullName evidence="7">Peptidase s28 family protein</fullName>
    </submittedName>
</protein>
<feature type="chain" id="PRO_5004903902" evidence="6">
    <location>
        <begin position="24"/>
        <end position="493"/>
    </location>
</feature>
<evidence type="ECO:0000256" key="5">
    <source>
        <dbReference type="ARBA" id="ARBA00023180"/>
    </source>
</evidence>
<dbReference type="AlphaFoldDB" id="W7TU41"/>
<comment type="caution">
    <text evidence="7">The sequence shown here is derived from an EMBL/GenBank/DDBJ whole genome shotgun (WGS) entry which is preliminary data.</text>
</comment>
<evidence type="ECO:0000256" key="3">
    <source>
        <dbReference type="ARBA" id="ARBA00022729"/>
    </source>
</evidence>
<dbReference type="Proteomes" id="UP000019335">
    <property type="component" value="Chromosome 2"/>
</dbReference>
<dbReference type="PANTHER" id="PTHR11010:SF11">
    <property type="entry name" value="THYMUS-SPECIFIC SERINE PROTEASE"/>
    <property type="match status" value="1"/>
</dbReference>
<evidence type="ECO:0000313" key="8">
    <source>
        <dbReference type="Proteomes" id="UP000019335"/>
    </source>
</evidence>
<dbReference type="InterPro" id="IPR008758">
    <property type="entry name" value="Peptidase_S28"/>
</dbReference>
<dbReference type="EMBL" id="AZIL01000123">
    <property type="protein sequence ID" value="EWM29672.1"/>
    <property type="molecule type" value="Genomic_DNA"/>
</dbReference>
<keyword evidence="4" id="KW-0378">Hydrolase</keyword>
<organism evidence="7 8">
    <name type="scientific">Nannochloropsis gaditana</name>
    <dbReference type="NCBI Taxonomy" id="72520"/>
    <lineage>
        <taxon>Eukaryota</taxon>
        <taxon>Sar</taxon>
        <taxon>Stramenopiles</taxon>
        <taxon>Ochrophyta</taxon>
        <taxon>Eustigmatophyceae</taxon>
        <taxon>Eustigmatales</taxon>
        <taxon>Monodopsidaceae</taxon>
        <taxon>Nannochloropsis</taxon>
    </lineage>
</organism>
<dbReference type="Gene3D" id="3.40.50.1820">
    <property type="entry name" value="alpha/beta hydrolase"/>
    <property type="match status" value="1"/>
</dbReference>
<sequence>MQQIPSLAVALLLFVYVATITEAWLPPERCRGGELWQDLIARHPYLAESPGLPQTWDAPVDHFDPNNTGTFKQRYFLDAQFFKAPENNGTGLVFLMIGGEGTLTDPPSGFVKELGKQYAALLVSLEHRFYGASLPNEDMSTSSYARLLTIDQALADLAAFSDFLQAEHFPETPLRFFTIGGSYPGALAAFYRIAYPGKTVGSLSSSGVVNAILNFPDFDRVVAQAIGGHCADRLRNVTRAFEDALLVPAAACAAKGLFGCDCEMWDADFFYMLADAAAMVDQYGRKAELCSFLLEGLGTAPTALEMLRGFADFTRSYYGPQFGSSCFYDSRCAADLKKATLNERSWRWQKCSELAYFQVAPTERDAEGGSVALRSGQVSLEYHIEQCQRIFGDSVGMPAVKSVNDRFGGAQPTATRVFYSDFSDDPWRAASVQSEEGGPEVEQPFELAVYDGAGHCSDLHEPTAGDHPNLVKLRGRFEAYLTQWLIEETEEVI</sequence>
<evidence type="ECO:0000313" key="7">
    <source>
        <dbReference type="EMBL" id="EWM29672.1"/>
    </source>
</evidence>
<gene>
    <name evidence="7" type="ORF">Naga_100112g17</name>
</gene>
<evidence type="ECO:0000256" key="4">
    <source>
        <dbReference type="ARBA" id="ARBA00022801"/>
    </source>
</evidence>
<reference evidence="7 8" key="1">
    <citation type="journal article" date="2014" name="Mol. Plant">
        <title>Chromosome Scale Genome Assembly and Transcriptome Profiling of Nannochloropsis gaditana in Nitrogen Depletion.</title>
        <authorList>
            <person name="Corteggiani Carpinelli E."/>
            <person name="Telatin A."/>
            <person name="Vitulo N."/>
            <person name="Forcato C."/>
            <person name="D'Angelo M."/>
            <person name="Schiavon R."/>
            <person name="Vezzi A."/>
            <person name="Giacometti G.M."/>
            <person name="Morosinotto T."/>
            <person name="Valle G."/>
        </authorList>
    </citation>
    <scope>NUCLEOTIDE SEQUENCE [LARGE SCALE GENOMIC DNA]</scope>
    <source>
        <strain evidence="7 8">B-31</strain>
    </source>
</reference>
<dbReference type="InterPro" id="IPR042269">
    <property type="entry name" value="Ser_carbopepase_S28_SKS"/>
</dbReference>
<dbReference type="InterPro" id="IPR029058">
    <property type="entry name" value="AB_hydrolase_fold"/>
</dbReference>
<dbReference type="PANTHER" id="PTHR11010">
    <property type="entry name" value="PROTEASE S28 PRO-X CARBOXYPEPTIDASE-RELATED"/>
    <property type="match status" value="1"/>
</dbReference>
<dbReference type="GO" id="GO:0008239">
    <property type="term" value="F:dipeptidyl-peptidase activity"/>
    <property type="evidence" value="ECO:0007669"/>
    <property type="project" value="TreeGrafter"/>
</dbReference>
<evidence type="ECO:0000256" key="1">
    <source>
        <dbReference type="ARBA" id="ARBA00011079"/>
    </source>
</evidence>
<keyword evidence="3 6" id="KW-0732">Signal</keyword>
<accession>W7TU41</accession>